<evidence type="ECO:0000313" key="2">
    <source>
        <dbReference type="EMBL" id="EMF83585.1"/>
    </source>
</evidence>
<reference evidence="2 3" key="1">
    <citation type="submission" date="2013-01" db="EMBL/GenBank/DDBJ databases">
        <authorList>
            <person name="Harkins D.M."/>
            <person name="Durkin A.S."/>
            <person name="Brinkac L.M."/>
            <person name="Haft D.H."/>
            <person name="Selengut J.D."/>
            <person name="Sanka R."/>
            <person name="DePew J."/>
            <person name="Purushe J."/>
            <person name="Tulsiani S.M."/>
            <person name="Graham G.C."/>
            <person name="Burns M.-A."/>
            <person name="Dohnt M.F."/>
            <person name="Smythe L.D."/>
            <person name="McKay D.B."/>
            <person name="Craig S.B."/>
            <person name="Vinetz J.M."/>
            <person name="Sutton G.G."/>
            <person name="Nierman W.C."/>
            <person name="Fouts D.E."/>
        </authorList>
    </citation>
    <scope>NUCLEOTIDE SEQUENCE [LARGE SCALE GENOMIC DNA]</scope>
    <source>
        <strain evidence="2 3">LT2116</strain>
    </source>
</reference>
<gene>
    <name evidence="2" type="ORF">LEP1GSC188_1365</name>
</gene>
<comment type="caution">
    <text evidence="2">The sequence shown here is derived from an EMBL/GenBank/DDBJ whole genome shotgun (WGS) entry which is preliminary data.</text>
</comment>
<dbReference type="InterPro" id="IPR007607">
    <property type="entry name" value="BacA/B"/>
</dbReference>
<organism evidence="2 3">
    <name type="scientific">Leptospira weilii serovar Topaz str. LT2116</name>
    <dbReference type="NCBI Taxonomy" id="1088540"/>
    <lineage>
        <taxon>Bacteria</taxon>
        <taxon>Pseudomonadati</taxon>
        <taxon>Spirochaetota</taxon>
        <taxon>Spirochaetia</taxon>
        <taxon>Leptospirales</taxon>
        <taxon>Leptospiraceae</taxon>
        <taxon>Leptospira</taxon>
    </lineage>
</organism>
<evidence type="ECO:0000256" key="1">
    <source>
        <dbReference type="ARBA" id="ARBA00044755"/>
    </source>
</evidence>
<sequence length="185" mass="20196">MSQNLKRNQFLSFDSFTGNAGVPTNYVSLLLYDLCTHCIIIKFQVLKCALCMHDPLHLSAPEPEKTFETASSNLKLGARMNDEQIDTIIGDDIHFRGKLRFSNSLKIKGNFKGTIETTGKLVVGDTGEVEADIQTGMLEVEGNLKGNVSANEKVAIRKTGKVIGDIRTPDLEIESGAKFSGNSAM</sequence>
<comment type="similarity">
    <text evidence="1">Belongs to the bactofilin family.</text>
</comment>
<dbReference type="AlphaFoldDB" id="M3H4B1"/>
<dbReference type="Proteomes" id="UP000011770">
    <property type="component" value="Unassembled WGS sequence"/>
</dbReference>
<protein>
    <submittedName>
        <fullName evidence="2">Polymer-forming cytoskeletal family protein</fullName>
    </submittedName>
</protein>
<dbReference type="PANTHER" id="PTHR35024">
    <property type="entry name" value="HYPOTHETICAL CYTOSOLIC PROTEIN"/>
    <property type="match status" value="1"/>
</dbReference>
<accession>M3H4B1</accession>
<proteinExistence type="inferred from homology"/>
<dbReference type="EMBL" id="AHOR02000012">
    <property type="protein sequence ID" value="EMF83585.1"/>
    <property type="molecule type" value="Genomic_DNA"/>
</dbReference>
<dbReference type="Pfam" id="PF04519">
    <property type="entry name" value="Bactofilin"/>
    <property type="match status" value="1"/>
</dbReference>
<name>M3H4B1_9LEPT</name>
<dbReference type="PANTHER" id="PTHR35024:SF4">
    <property type="entry name" value="POLYMER-FORMING CYTOSKELETAL PROTEIN"/>
    <property type="match status" value="1"/>
</dbReference>
<evidence type="ECO:0000313" key="3">
    <source>
        <dbReference type="Proteomes" id="UP000011770"/>
    </source>
</evidence>